<dbReference type="InterPro" id="IPR003599">
    <property type="entry name" value="Ig_sub"/>
</dbReference>
<keyword evidence="3 13" id="KW-0812">Transmembrane</keyword>
<evidence type="ECO:0000256" key="5">
    <source>
        <dbReference type="ARBA" id="ARBA00022737"/>
    </source>
</evidence>
<dbReference type="InterPro" id="IPR036116">
    <property type="entry name" value="FN3_sf"/>
</dbReference>
<evidence type="ECO:0000259" key="15">
    <source>
        <dbReference type="PROSITE" id="PS50853"/>
    </source>
</evidence>
<feature type="domain" description="Fibronectin type-III" evidence="15">
    <location>
        <begin position="993"/>
        <end position="1089"/>
    </location>
</feature>
<keyword evidence="7 13" id="KW-1133">Transmembrane helix</keyword>
<dbReference type="PANTHER" id="PTHR44170">
    <property type="entry name" value="PROTEIN SIDEKICK"/>
    <property type="match status" value="1"/>
</dbReference>
<dbReference type="InterPro" id="IPR003598">
    <property type="entry name" value="Ig_sub2"/>
</dbReference>
<feature type="compositionally biased region" description="Basic and acidic residues" evidence="12">
    <location>
        <begin position="1136"/>
        <end position="1150"/>
    </location>
</feature>
<dbReference type="PRINTS" id="PR01838">
    <property type="entry name" value="NCAMFAMILY"/>
</dbReference>
<dbReference type="SMART" id="SM00409">
    <property type="entry name" value="IG"/>
    <property type="match status" value="4"/>
</dbReference>
<protein>
    <recommendedName>
        <fullName evidence="18">Neogenin</fullName>
    </recommendedName>
</protein>
<dbReference type="PANTHER" id="PTHR44170:SF54">
    <property type="entry name" value="FI24025P1"/>
    <property type="match status" value="1"/>
</dbReference>
<evidence type="ECO:0000256" key="10">
    <source>
        <dbReference type="ARBA" id="ARBA00023180"/>
    </source>
</evidence>
<feature type="region of interest" description="Disordered" evidence="12">
    <location>
        <begin position="1218"/>
        <end position="1285"/>
    </location>
</feature>
<evidence type="ECO:0000313" key="16">
    <source>
        <dbReference type="EnsemblMetazoa" id="XP_022661896"/>
    </source>
</evidence>
<dbReference type="FunFam" id="2.60.40.10:FF:000551">
    <property type="entry name" value="Protogenin A"/>
    <property type="match status" value="1"/>
</dbReference>
<feature type="domain" description="Ig-like" evidence="14">
    <location>
        <begin position="274"/>
        <end position="362"/>
    </location>
</feature>
<evidence type="ECO:0008006" key="18">
    <source>
        <dbReference type="Google" id="ProtNLM"/>
    </source>
</evidence>
<keyword evidence="6" id="KW-0130">Cell adhesion</keyword>
<evidence type="ECO:0000256" key="4">
    <source>
        <dbReference type="ARBA" id="ARBA00022729"/>
    </source>
</evidence>
<dbReference type="Pfam" id="PF06583">
    <property type="entry name" value="Neogenin_C"/>
    <property type="match status" value="1"/>
</dbReference>
<feature type="domain" description="Ig-like" evidence="14">
    <location>
        <begin position="367"/>
        <end position="452"/>
    </location>
</feature>
<evidence type="ECO:0000259" key="14">
    <source>
        <dbReference type="PROSITE" id="PS50835"/>
    </source>
</evidence>
<feature type="region of interest" description="Disordered" evidence="12">
    <location>
        <begin position="1410"/>
        <end position="1464"/>
    </location>
</feature>
<evidence type="ECO:0000256" key="2">
    <source>
        <dbReference type="ARBA" id="ARBA00009588"/>
    </source>
</evidence>
<dbReference type="SUPFAM" id="SSF48726">
    <property type="entry name" value="Immunoglobulin"/>
    <property type="match status" value="4"/>
</dbReference>
<evidence type="ECO:0000256" key="13">
    <source>
        <dbReference type="SAM" id="Phobius"/>
    </source>
</evidence>
<evidence type="ECO:0000313" key="17">
    <source>
        <dbReference type="Proteomes" id="UP000594260"/>
    </source>
</evidence>
<comment type="similarity">
    <text evidence="2">Belongs to the immunoglobulin superfamily. DCC family.</text>
</comment>
<dbReference type="OrthoDB" id="114660at2759"/>
<keyword evidence="10" id="KW-0325">Glycoprotein</keyword>
<keyword evidence="11" id="KW-0393">Immunoglobulin domain</keyword>
<dbReference type="GO" id="GO:0030154">
    <property type="term" value="P:cell differentiation"/>
    <property type="evidence" value="ECO:0007669"/>
    <property type="project" value="UniProtKB-ARBA"/>
</dbReference>
<evidence type="ECO:0000256" key="1">
    <source>
        <dbReference type="ARBA" id="ARBA00004479"/>
    </source>
</evidence>
<feature type="compositionally biased region" description="Low complexity" evidence="12">
    <location>
        <begin position="1447"/>
        <end position="1464"/>
    </location>
</feature>
<dbReference type="OMA" id="ECMEMRE"/>
<keyword evidence="5" id="KW-0677">Repeat</keyword>
<reference evidence="16" key="1">
    <citation type="submission" date="2021-01" db="UniProtKB">
        <authorList>
            <consortium name="EnsemblMetazoa"/>
        </authorList>
    </citation>
    <scope>IDENTIFICATION</scope>
</reference>
<sequence length="1518" mass="164649">MITLAGSAAAAQWTTTRSRIFSTGWWIFLITLGSTVTFLPRDATAGAAVKGSNSMPPVSFVELGFSEEPSDSAVAENAPVVLHCAAFSTPHVGNPQIRWHKDGLPVELDEKRHRLHANGSLYLNSVQRRSGRTDEGQYHCLASLPDVGTIISRPARLVITYSIPTFEEQPQNVSLYAGQTAFFPCSVSQDRAHRSPRVTWLRNGAPLRLDPLKMVQLPSGALEIDALVAHDEGQYQCQVTTGDKVRLSSVGSLKVLPTPQPGSVENERRIPSAPVFIAQPSQVRAVKGDQVTLDCAANGHPRPHISWLKDGASIDMSNLDSRFRLVGVGSLQIESVQSQDAGSYMCRAENREDSLDASATLTVLVPPTFRAKPTPQAVREKEDALFECDVFGVPEPKVQWFKNGESVLITGYFQLVNGHNLRILGSVHNDRGVYQCLAENQAGTAQASAQLVVLDKDKTLSLRSLSSLTLGGSPGNTKEAPSAPRGLTAQLVTANIISLSWQSPLHNADGIITYTVLYKAEGSTRERVQNTTQHKLDEIIIKNLKPSTKYYFRVVAVDKAHGMGESSEPIAVETNADIANNVVGPPLNVRANPISTNQIAVTWDPPAALPPRTIINYYEVYYQEMSASSFVHEEQKMTSRTSPLTLDNLTTFAEYTIWVNAVTPNGTGVSSSEVVARTFSDTPSESPQNVTLEKVNGGTSLIVRWEPPPREQQNGILTGYKIRYKQPDQRDRRRGEIITTDGNRRSHTIENLKKGEVYMVKIAALTVNGTGPATDWISTDSYRAEPEENNVPDQPSYLRTKASSRSITVGWLPPRETNIMVRGYRIGWGPGIPDVHTSKLEGKQRYFTIENLQPMTEYVISVRAYNRIGEGQSLQDTVRTLPEAQVTSPASLVPPVGLKAVVLSPTTVVLFWSDTTIPLGQTNGNRQYQVRYKAVSSSKYKFANSTQLNCMIDELRPYTQYEFAVRVVLRGRRESAYSMAVLNTTHEAVPESAPRDFTIDEDSEPGTVTLHWGPPKVSNGIITSYSIAYTTEPSLKDRDWLMEVVSGDKLTTSISGLHTDNRYYFKIYANTSKGAGPMSDAVAHHTGKRFQTTILGPNTTFGGLFASNVTLLVGAGVGLILFLLLLTACALPCRRKDPTTTQSARKDKTSKMVAGTTSLGDEKPPDLWIHHHDQMELKTCKGENLPPDGVTSNRNSQDVSSIEDHYLGTLDKKKSLYMDSGASDSGGSSSCRTDRPLLPKYPTSNHSRPTSVDPALKPLLYSSPSIEPGSSATLGRPYHQRASNQYSTGPRAHIMMDSLPHHIDGLTTLSRHHPLPSSTYETVMPPLPGVMPSHGAHTLGGHGSQMSGGGQVPSYTSALLAANAAAAASLASQQHQQPPPPPPPHIVAGYDTIGRQQRSAQGAAGFNQMRSFSVPSGTQGGPSTPPPPKHVVVRPQPSSAGGMMHNSGSPQKGASAGAPGAGAPHAMKRVLVPNGAPPGLRDDLNTPFNEELDAQMANLDCLMKDLNGVIVSSSEFEC</sequence>
<feature type="domain" description="Fibronectin type-III" evidence="15">
    <location>
        <begin position="894"/>
        <end position="988"/>
    </location>
</feature>
<dbReference type="CTD" id="36377"/>
<dbReference type="SMART" id="SM00408">
    <property type="entry name" value="IGc2"/>
    <property type="match status" value="4"/>
</dbReference>
<evidence type="ECO:0000256" key="3">
    <source>
        <dbReference type="ARBA" id="ARBA00022692"/>
    </source>
</evidence>
<dbReference type="InterPro" id="IPR007110">
    <property type="entry name" value="Ig-like_dom"/>
</dbReference>
<dbReference type="SUPFAM" id="SSF49265">
    <property type="entry name" value="Fibronectin type III"/>
    <property type="match status" value="4"/>
</dbReference>
<feature type="domain" description="Fibronectin type-III" evidence="15">
    <location>
        <begin position="483"/>
        <end position="577"/>
    </location>
</feature>
<evidence type="ECO:0000256" key="12">
    <source>
        <dbReference type="SAM" id="MobiDB-lite"/>
    </source>
</evidence>
<dbReference type="Pfam" id="PF07679">
    <property type="entry name" value="I-set"/>
    <property type="match status" value="2"/>
</dbReference>
<dbReference type="InterPro" id="IPR013783">
    <property type="entry name" value="Ig-like_fold"/>
</dbReference>
<dbReference type="GO" id="GO:0098609">
    <property type="term" value="P:cell-cell adhesion"/>
    <property type="evidence" value="ECO:0007669"/>
    <property type="project" value="TreeGrafter"/>
</dbReference>
<feature type="region of interest" description="Disordered" evidence="12">
    <location>
        <begin position="1179"/>
        <end position="1200"/>
    </location>
</feature>
<feature type="compositionally biased region" description="Gly residues" evidence="12">
    <location>
        <begin position="1338"/>
        <end position="1351"/>
    </location>
</feature>
<dbReference type="FunFam" id="2.60.40.10:FF:000004">
    <property type="entry name" value="DCC isoform 1"/>
    <property type="match status" value="2"/>
</dbReference>
<evidence type="ECO:0000256" key="7">
    <source>
        <dbReference type="ARBA" id="ARBA00022989"/>
    </source>
</evidence>
<feature type="region of interest" description="Disordered" evidence="12">
    <location>
        <begin position="1369"/>
        <end position="1389"/>
    </location>
</feature>
<comment type="subcellular location">
    <subcellularLocation>
        <location evidence="1">Membrane</location>
        <topology evidence="1">Single-pass type I membrane protein</topology>
    </subcellularLocation>
</comment>
<dbReference type="PROSITE" id="PS50853">
    <property type="entry name" value="FN3"/>
    <property type="match status" value="6"/>
</dbReference>
<dbReference type="FunFam" id="2.60.40.10:FF:000189">
    <property type="entry name" value="Neogenin isoform 3"/>
    <property type="match status" value="1"/>
</dbReference>
<dbReference type="EnsemblMetazoa" id="XM_022806161">
    <property type="protein sequence ID" value="XP_022661896"/>
    <property type="gene ID" value="LOC111250649"/>
</dbReference>
<dbReference type="Pfam" id="PF00041">
    <property type="entry name" value="fn3"/>
    <property type="match status" value="5"/>
</dbReference>
<keyword evidence="4" id="KW-0732">Signal</keyword>
<dbReference type="KEGG" id="vde:111250649"/>
<dbReference type="Gene3D" id="2.60.40.10">
    <property type="entry name" value="Immunoglobulins"/>
    <property type="match status" value="10"/>
</dbReference>
<feature type="compositionally biased region" description="Low complexity" evidence="12">
    <location>
        <begin position="1219"/>
        <end position="1230"/>
    </location>
</feature>
<organism evidence="16 17">
    <name type="scientific">Varroa destructor</name>
    <name type="common">Honeybee mite</name>
    <dbReference type="NCBI Taxonomy" id="109461"/>
    <lineage>
        <taxon>Eukaryota</taxon>
        <taxon>Metazoa</taxon>
        <taxon>Ecdysozoa</taxon>
        <taxon>Arthropoda</taxon>
        <taxon>Chelicerata</taxon>
        <taxon>Arachnida</taxon>
        <taxon>Acari</taxon>
        <taxon>Parasitiformes</taxon>
        <taxon>Mesostigmata</taxon>
        <taxon>Gamasina</taxon>
        <taxon>Dermanyssoidea</taxon>
        <taxon>Varroidae</taxon>
        <taxon>Varroa</taxon>
    </lineage>
</organism>
<feature type="region of interest" description="Disordered" evidence="12">
    <location>
        <begin position="1136"/>
        <end position="1166"/>
    </location>
</feature>
<dbReference type="GO" id="GO:0009653">
    <property type="term" value="P:anatomical structure morphogenesis"/>
    <property type="evidence" value="ECO:0007669"/>
    <property type="project" value="UniProtKB-ARBA"/>
</dbReference>
<dbReference type="RefSeq" id="XP_022661896.1">
    <property type="nucleotide sequence ID" value="XM_022806161.1"/>
</dbReference>
<dbReference type="Pfam" id="PF13927">
    <property type="entry name" value="Ig_3"/>
    <property type="match status" value="2"/>
</dbReference>
<dbReference type="GeneID" id="111250649"/>
<dbReference type="InterPro" id="IPR036179">
    <property type="entry name" value="Ig-like_dom_sf"/>
</dbReference>
<dbReference type="Proteomes" id="UP000594260">
    <property type="component" value="Unplaced"/>
</dbReference>
<keyword evidence="8 13" id="KW-0472">Membrane</keyword>
<dbReference type="GO" id="GO:0005886">
    <property type="term" value="C:plasma membrane"/>
    <property type="evidence" value="ECO:0007669"/>
    <property type="project" value="UniProtKB-ARBA"/>
</dbReference>
<evidence type="ECO:0000256" key="9">
    <source>
        <dbReference type="ARBA" id="ARBA00023157"/>
    </source>
</evidence>
<dbReference type="CDD" id="cd00063">
    <property type="entry name" value="FN3"/>
    <property type="match status" value="6"/>
</dbReference>
<dbReference type="PRINTS" id="PR00014">
    <property type="entry name" value="FNTYPEIII"/>
</dbReference>
<feature type="domain" description="Ig-like" evidence="14">
    <location>
        <begin position="164"/>
        <end position="248"/>
    </location>
</feature>
<dbReference type="InterPro" id="IPR010560">
    <property type="entry name" value="Neogenin_C"/>
</dbReference>
<evidence type="ECO:0000256" key="6">
    <source>
        <dbReference type="ARBA" id="ARBA00022889"/>
    </source>
</evidence>
<dbReference type="PROSITE" id="PS50835">
    <property type="entry name" value="IG_LIKE"/>
    <property type="match status" value="4"/>
</dbReference>
<proteinExistence type="inferred from homology"/>
<feature type="domain" description="Fibronectin type-III" evidence="15">
    <location>
        <begin position="686"/>
        <end position="784"/>
    </location>
</feature>
<dbReference type="InterPro" id="IPR009138">
    <property type="entry name" value="Neural_cell_adh"/>
</dbReference>
<dbReference type="InterPro" id="IPR013098">
    <property type="entry name" value="Ig_I-set"/>
</dbReference>
<feature type="transmembrane region" description="Helical" evidence="13">
    <location>
        <begin position="1101"/>
        <end position="1126"/>
    </location>
</feature>
<feature type="domain" description="Fibronectin type-III" evidence="15">
    <location>
        <begin position="585"/>
        <end position="681"/>
    </location>
</feature>
<accession>A0A7M7K6D7</accession>
<dbReference type="InParanoid" id="A0A7M7K6D7"/>
<dbReference type="FunCoup" id="A0A7M7K6D7">
    <property type="interactions" value="558"/>
</dbReference>
<evidence type="ECO:0000256" key="11">
    <source>
        <dbReference type="ARBA" id="ARBA00023319"/>
    </source>
</evidence>
<feature type="domain" description="Fibronectin type-III" evidence="15">
    <location>
        <begin position="791"/>
        <end position="884"/>
    </location>
</feature>
<dbReference type="InterPro" id="IPR003961">
    <property type="entry name" value="FN3_dom"/>
</dbReference>
<feature type="compositionally biased region" description="Polar residues" evidence="12">
    <location>
        <begin position="1190"/>
        <end position="1200"/>
    </location>
</feature>
<feature type="compositionally biased region" description="Polar residues" evidence="12">
    <location>
        <begin position="1262"/>
        <end position="1273"/>
    </location>
</feature>
<evidence type="ECO:0000256" key="8">
    <source>
        <dbReference type="ARBA" id="ARBA00023136"/>
    </source>
</evidence>
<feature type="domain" description="Ig-like" evidence="14">
    <location>
        <begin position="56"/>
        <end position="152"/>
    </location>
</feature>
<dbReference type="SMART" id="SM00060">
    <property type="entry name" value="FN3"/>
    <property type="match status" value="6"/>
</dbReference>
<keyword evidence="9" id="KW-1015">Disulfide bond</keyword>
<keyword evidence="17" id="KW-1185">Reference proteome</keyword>
<feature type="region of interest" description="Disordered" evidence="12">
    <location>
        <begin position="1305"/>
        <end position="1352"/>
    </location>
</feature>
<name>A0A7M7K6D7_VARDE</name>